<evidence type="ECO:0000256" key="2">
    <source>
        <dbReference type="ARBA" id="ARBA00023125"/>
    </source>
</evidence>
<dbReference type="SMART" id="SM00028">
    <property type="entry name" value="TPR"/>
    <property type="match status" value="5"/>
</dbReference>
<dbReference type="PANTHER" id="PTHR43280:SF2">
    <property type="entry name" value="HTH-TYPE TRANSCRIPTIONAL REGULATOR EXSA"/>
    <property type="match status" value="1"/>
</dbReference>
<protein>
    <submittedName>
        <fullName evidence="7">TolB-like protein</fullName>
    </submittedName>
</protein>
<keyword evidence="4" id="KW-0802">TPR repeat</keyword>
<dbReference type="Proteomes" id="UP000248584">
    <property type="component" value="Unassembled WGS sequence"/>
</dbReference>
<keyword evidence="3" id="KW-0804">Transcription</keyword>
<feature type="domain" description="HTH araC/xylS-type" evidence="6">
    <location>
        <begin position="12"/>
        <end position="111"/>
    </location>
</feature>
<evidence type="ECO:0000256" key="1">
    <source>
        <dbReference type="ARBA" id="ARBA00023015"/>
    </source>
</evidence>
<dbReference type="PROSITE" id="PS50005">
    <property type="entry name" value="TPR"/>
    <property type="match status" value="1"/>
</dbReference>
<dbReference type="Gene3D" id="1.10.10.60">
    <property type="entry name" value="Homeodomain-like"/>
    <property type="match status" value="1"/>
</dbReference>
<keyword evidence="5" id="KW-0472">Membrane</keyword>
<dbReference type="Pfam" id="PF13432">
    <property type="entry name" value="TPR_16"/>
    <property type="match status" value="1"/>
</dbReference>
<dbReference type="InterPro" id="IPR020449">
    <property type="entry name" value="Tscrpt_reg_AraC-type_HTH"/>
</dbReference>
<accession>A0ABX5Q1E8</accession>
<dbReference type="InterPro" id="IPR009057">
    <property type="entry name" value="Homeodomain-like_sf"/>
</dbReference>
<feature type="repeat" description="TPR" evidence="4">
    <location>
        <begin position="405"/>
        <end position="438"/>
    </location>
</feature>
<comment type="caution">
    <text evidence="7">The sequence shown here is derived from an EMBL/GenBank/DDBJ whole genome shotgun (WGS) entry which is preliminary data.</text>
</comment>
<evidence type="ECO:0000256" key="3">
    <source>
        <dbReference type="ARBA" id="ARBA00023163"/>
    </source>
</evidence>
<dbReference type="PROSITE" id="PS00041">
    <property type="entry name" value="HTH_ARAC_FAMILY_1"/>
    <property type="match status" value="1"/>
</dbReference>
<evidence type="ECO:0000259" key="6">
    <source>
        <dbReference type="PROSITE" id="PS01124"/>
    </source>
</evidence>
<evidence type="ECO:0000313" key="8">
    <source>
        <dbReference type="Proteomes" id="UP000248584"/>
    </source>
</evidence>
<reference evidence="7 8" key="1">
    <citation type="submission" date="2018-06" db="EMBL/GenBank/DDBJ databases">
        <title>Genomic Encyclopedia of Archaeal and Bacterial Type Strains, Phase II (KMG-II): from individual species to whole genera.</title>
        <authorList>
            <person name="Goeker M."/>
        </authorList>
    </citation>
    <scope>NUCLEOTIDE SEQUENCE [LARGE SCALE GENOMIC DNA]</scope>
    <source>
        <strain evidence="7 8">DSM 17205</strain>
    </source>
</reference>
<gene>
    <name evidence="7" type="ORF">LX97_00760</name>
</gene>
<feature type="transmembrane region" description="Helical" evidence="5">
    <location>
        <begin position="150"/>
        <end position="168"/>
    </location>
</feature>
<dbReference type="InterPro" id="IPR018062">
    <property type="entry name" value="HTH_AraC-typ_CS"/>
</dbReference>
<keyword evidence="5" id="KW-1133">Transmembrane helix</keyword>
<keyword evidence="8" id="KW-1185">Reference proteome</keyword>
<dbReference type="EMBL" id="QKZR01000001">
    <property type="protein sequence ID" value="PZX43757.1"/>
    <property type="molecule type" value="Genomic_DNA"/>
</dbReference>
<dbReference type="Pfam" id="PF12833">
    <property type="entry name" value="HTH_18"/>
    <property type="match status" value="1"/>
</dbReference>
<keyword evidence="5" id="KW-0812">Transmembrane</keyword>
<dbReference type="RefSeq" id="WP_015361582.1">
    <property type="nucleotide sequence ID" value="NZ_QKZR01000001.1"/>
</dbReference>
<evidence type="ECO:0000256" key="5">
    <source>
        <dbReference type="SAM" id="Phobius"/>
    </source>
</evidence>
<dbReference type="SUPFAM" id="SSF48452">
    <property type="entry name" value="TPR-like"/>
    <property type="match status" value="2"/>
</dbReference>
<keyword evidence="2" id="KW-0238">DNA-binding</keyword>
<dbReference type="PANTHER" id="PTHR43280">
    <property type="entry name" value="ARAC-FAMILY TRANSCRIPTIONAL REGULATOR"/>
    <property type="match status" value="1"/>
</dbReference>
<dbReference type="InterPro" id="IPR019734">
    <property type="entry name" value="TPR_rpt"/>
</dbReference>
<dbReference type="InterPro" id="IPR018060">
    <property type="entry name" value="HTH_AraC"/>
</dbReference>
<dbReference type="SMART" id="SM00342">
    <property type="entry name" value="HTH_ARAC"/>
    <property type="match status" value="1"/>
</dbReference>
<sequence length="707" mass="81865">MSHTSNQGKFIDQAEALILEHISDEQFGVSELAALMNMSRSNLLRKIKKQTQLSASQFIRQVRLQKGMKLLEETERTVSEIAYEVGFSNNSYFIKCFRDYYGYSPGEARKKIDEQVEFEQEAPEIAVEDDNKKTDAIEISKKRFSQKYRIQMLLGLVAVLVIAVFLFYPKEASKTDKKSASFKKSIAVLPFKNMSSDSNNLYFVNGLMESTLNNLQKIEDIQVISRTSVEKYRNTNKTISEIAEELNVNYIIEGSGQRAGDQVLMNIQLIDVVNDTPIWAEQYNNKTEDIFSVQNTVAKKIAEAIKATVTPAELQQIDKKPTDNLIAYDFYLKGIEASQNKTQEGLEAAINFYDKAIENDPEFALAYAQVAISYYYLDVNKIEKKYLDKLNEYADNSLLYDSTSELSLIAKALYYINANEFRLAIPYLEKALDYNPNASSVVLILSDIYARVVPDTNKYLTYALKGIKLNIEANDSVSKSFIYLNLSNALVQNGFAKESSKYIEESLKYNPKNQYSTYLKNFIDYANEKDLESLQRKMLVERQKDTTRADITQEVAKTYFFQEDYKNALVYYEKYIDILSTNKIDLYPAENIKIAYTYKEMGFPNKAEKYIKKYKNYLEKDESIYREASLAMLYLYENQPDQAIESYNKFSSQDGFQYWILLFLEEDPLFKSLKSHPEYDQVIQKIKDRFWENHNELKKSLKDKGLL</sequence>
<organism evidence="7 8">
    <name type="scientific">Nonlabens dokdonensis</name>
    <dbReference type="NCBI Taxonomy" id="328515"/>
    <lineage>
        <taxon>Bacteria</taxon>
        <taxon>Pseudomonadati</taxon>
        <taxon>Bacteroidota</taxon>
        <taxon>Flavobacteriia</taxon>
        <taxon>Flavobacteriales</taxon>
        <taxon>Flavobacteriaceae</taxon>
        <taxon>Nonlabens</taxon>
    </lineage>
</organism>
<evidence type="ECO:0000313" key="7">
    <source>
        <dbReference type="EMBL" id="PZX43757.1"/>
    </source>
</evidence>
<dbReference type="PRINTS" id="PR00032">
    <property type="entry name" value="HTHARAC"/>
</dbReference>
<dbReference type="PROSITE" id="PS01124">
    <property type="entry name" value="HTH_ARAC_FAMILY_2"/>
    <property type="match status" value="1"/>
</dbReference>
<name>A0ABX5Q1E8_9FLAO</name>
<dbReference type="InterPro" id="IPR011990">
    <property type="entry name" value="TPR-like_helical_dom_sf"/>
</dbReference>
<dbReference type="SUPFAM" id="SSF46689">
    <property type="entry name" value="Homeodomain-like"/>
    <property type="match status" value="1"/>
</dbReference>
<dbReference type="Gene3D" id="1.25.40.10">
    <property type="entry name" value="Tetratricopeptide repeat domain"/>
    <property type="match status" value="2"/>
</dbReference>
<keyword evidence="1" id="KW-0805">Transcription regulation</keyword>
<dbReference type="Gene3D" id="3.40.50.10610">
    <property type="entry name" value="ABC-type transport auxiliary lipoprotein component"/>
    <property type="match status" value="1"/>
</dbReference>
<evidence type="ECO:0000256" key="4">
    <source>
        <dbReference type="PROSITE-ProRule" id="PRU00339"/>
    </source>
</evidence>
<proteinExistence type="predicted"/>